<evidence type="ECO:0000256" key="5">
    <source>
        <dbReference type="HAMAP-Rule" id="MF_00378"/>
    </source>
</evidence>
<dbReference type="Proteomes" id="UP000181901">
    <property type="component" value="Unassembled WGS sequence"/>
</dbReference>
<accession>A0A1J5NGB6</accession>
<comment type="function">
    <text evidence="5">Bidirectionally degrades single-stranded DNA into large acid-insoluble oligonucleotides, which are then degraded further into small acid-soluble oligonucleotides.</text>
</comment>
<evidence type="ECO:0000256" key="6">
    <source>
        <dbReference type="RuleBase" id="RU004355"/>
    </source>
</evidence>
<evidence type="ECO:0000256" key="1">
    <source>
        <dbReference type="ARBA" id="ARBA00022490"/>
    </source>
</evidence>
<organism evidence="9 10">
    <name type="scientific">Pseudodesulfovibrio hydrargyri</name>
    <dbReference type="NCBI Taxonomy" id="2125990"/>
    <lineage>
        <taxon>Bacteria</taxon>
        <taxon>Pseudomonadati</taxon>
        <taxon>Thermodesulfobacteriota</taxon>
        <taxon>Desulfovibrionia</taxon>
        <taxon>Desulfovibrionales</taxon>
        <taxon>Desulfovibrionaceae</taxon>
    </lineage>
</organism>
<evidence type="ECO:0000313" key="10">
    <source>
        <dbReference type="Proteomes" id="UP000181901"/>
    </source>
</evidence>
<evidence type="ECO:0000259" key="7">
    <source>
        <dbReference type="Pfam" id="PF02601"/>
    </source>
</evidence>
<keyword evidence="4 5" id="KW-0269">Exonuclease</keyword>
<reference evidence="9 10" key="1">
    <citation type="submission" date="2015-09" db="EMBL/GenBank/DDBJ databases">
        <title>Genome of Desulfovibrio dechloracetivorans BerOc1, a mercury methylating strain isolated from highly hydrocarbons and metals contaminated coastal sediments.</title>
        <authorList>
            <person name="Goni Urriza M."/>
            <person name="Gassie C."/>
            <person name="Bouchez O."/>
            <person name="Klopp C."/>
            <person name="Ranchou-Peyruse A."/>
            <person name="Remy G."/>
        </authorList>
    </citation>
    <scope>NUCLEOTIDE SEQUENCE [LARGE SCALE GENOMIC DNA]</scope>
    <source>
        <strain evidence="9 10">BerOc1</strain>
    </source>
</reference>
<dbReference type="Pfam" id="PF13742">
    <property type="entry name" value="tRNA_anti_2"/>
    <property type="match status" value="1"/>
</dbReference>
<dbReference type="InterPro" id="IPR003753">
    <property type="entry name" value="Exonuc_VII_L"/>
</dbReference>
<comment type="subcellular location">
    <subcellularLocation>
        <location evidence="5 6">Cytoplasm</location>
    </subcellularLocation>
</comment>
<dbReference type="GO" id="GO:0003676">
    <property type="term" value="F:nucleic acid binding"/>
    <property type="evidence" value="ECO:0007669"/>
    <property type="project" value="InterPro"/>
</dbReference>
<dbReference type="RefSeq" id="WP_071546155.1">
    <property type="nucleotide sequence ID" value="NZ_LKAQ01000004.1"/>
</dbReference>
<dbReference type="NCBIfam" id="TIGR00237">
    <property type="entry name" value="xseA"/>
    <property type="match status" value="1"/>
</dbReference>
<dbReference type="PANTHER" id="PTHR30008:SF0">
    <property type="entry name" value="EXODEOXYRIBONUCLEASE 7 LARGE SUBUNIT"/>
    <property type="match status" value="1"/>
</dbReference>
<dbReference type="GO" id="GO:0006308">
    <property type="term" value="P:DNA catabolic process"/>
    <property type="evidence" value="ECO:0007669"/>
    <property type="project" value="UniProtKB-UniRule"/>
</dbReference>
<keyword evidence="10" id="KW-1185">Reference proteome</keyword>
<dbReference type="EC" id="3.1.11.6" evidence="5"/>
<protein>
    <recommendedName>
        <fullName evidence="5">Exodeoxyribonuclease 7 large subunit</fullName>
        <ecNumber evidence="5">3.1.11.6</ecNumber>
    </recommendedName>
    <alternativeName>
        <fullName evidence="5">Exodeoxyribonuclease VII large subunit</fullName>
        <shortName evidence="5">Exonuclease VII large subunit</shortName>
    </alternativeName>
</protein>
<keyword evidence="3 5" id="KW-0378">Hydrolase</keyword>
<evidence type="ECO:0000256" key="3">
    <source>
        <dbReference type="ARBA" id="ARBA00022801"/>
    </source>
</evidence>
<keyword evidence="1 5" id="KW-0963">Cytoplasm</keyword>
<feature type="domain" description="OB-fold nucleic acid binding" evidence="8">
    <location>
        <begin position="5"/>
        <end position="124"/>
    </location>
</feature>
<dbReference type="OrthoDB" id="9802795at2"/>
<comment type="subunit">
    <text evidence="5">Heterooligomer composed of large and small subunits.</text>
</comment>
<dbReference type="InterPro" id="IPR025824">
    <property type="entry name" value="OB-fold_nuc-bd_dom"/>
</dbReference>
<evidence type="ECO:0000256" key="4">
    <source>
        <dbReference type="ARBA" id="ARBA00022839"/>
    </source>
</evidence>
<proteinExistence type="inferred from homology"/>
<evidence type="ECO:0000256" key="2">
    <source>
        <dbReference type="ARBA" id="ARBA00022722"/>
    </source>
</evidence>
<dbReference type="GO" id="GO:0008855">
    <property type="term" value="F:exodeoxyribonuclease VII activity"/>
    <property type="evidence" value="ECO:0007669"/>
    <property type="project" value="UniProtKB-UniRule"/>
</dbReference>
<dbReference type="Pfam" id="PF02601">
    <property type="entry name" value="Exonuc_VII_L"/>
    <property type="match status" value="1"/>
</dbReference>
<comment type="caution">
    <text evidence="9">The sequence shown here is derived from an EMBL/GenBank/DDBJ whole genome shotgun (WGS) entry which is preliminary data.</text>
</comment>
<gene>
    <name evidence="5 9" type="primary">xseA</name>
    <name evidence="9" type="ORF">BerOc1_02687</name>
</gene>
<dbReference type="GO" id="GO:0005737">
    <property type="term" value="C:cytoplasm"/>
    <property type="evidence" value="ECO:0007669"/>
    <property type="project" value="UniProtKB-SubCell"/>
</dbReference>
<comment type="catalytic activity">
    <reaction evidence="5 6">
        <text>Exonucleolytic cleavage in either 5'- to 3'- or 3'- to 5'-direction to yield nucleoside 5'-phosphates.</text>
        <dbReference type="EC" id="3.1.11.6"/>
    </reaction>
</comment>
<dbReference type="CDD" id="cd04489">
    <property type="entry name" value="ExoVII_LU_OBF"/>
    <property type="match status" value="1"/>
</dbReference>
<dbReference type="InterPro" id="IPR020579">
    <property type="entry name" value="Exonuc_VII_lsu_C"/>
</dbReference>
<keyword evidence="2 5" id="KW-0540">Nuclease</keyword>
<dbReference type="GO" id="GO:0009318">
    <property type="term" value="C:exodeoxyribonuclease VII complex"/>
    <property type="evidence" value="ECO:0007669"/>
    <property type="project" value="UniProtKB-UniRule"/>
</dbReference>
<name>A0A1J5NGB6_9BACT</name>
<feature type="domain" description="Exonuclease VII large subunit C-terminal" evidence="7">
    <location>
        <begin position="148"/>
        <end position="486"/>
    </location>
</feature>
<dbReference type="HAMAP" id="MF_00378">
    <property type="entry name" value="Exonuc_7_L"/>
    <property type="match status" value="1"/>
</dbReference>
<sequence length="496" mass="53539">MSNILTVSELTKSVKALLEAEFPFVWVRGQVSNLARPASGHVYFTLTDGDAALSVVWFKSSQASAESVDRGGERVNPLTGEIEEERGGTALTGSGLEDGMEVLCAGRLNVYEPRGQYQLVAELVQARGVGDLAVAFEALKKKLAAKGYFDEDRKLELPRDPKRVAVVTSKSGAAIRDFLRIADTRGTGAEIRIYPVLVQGDRAPAQIAAALDQVDGEGWAEVVVLIRGGGSLEDLWAFNTEEVADAIYRARLPVLTGVGHEPDVSIADFVADKRAATPSHAAQELWPRRETLAQKVDVLDLGLARAYAAWLSGKEGGFEHLRKALVWLSPQRRLERMEDRFSALMSRLQGAGLDHYFERAEQGARAAEGLSRAFGTHKLDGLSRDAAGLAHRLDRAFGPGRVDGLAGAVDGLGRRLDKSGRGAAETATQRLAVLETALRGLDPEGPLDRGYALVRVAGTGEFLRDPRRVTKGDALDITVRDGRVAATVTDTRPNEE</sequence>
<dbReference type="EMBL" id="LKAQ01000004">
    <property type="protein sequence ID" value="OIQ50745.1"/>
    <property type="molecule type" value="Genomic_DNA"/>
</dbReference>
<comment type="similarity">
    <text evidence="5 6">Belongs to the XseA family.</text>
</comment>
<evidence type="ECO:0000313" key="9">
    <source>
        <dbReference type="EMBL" id="OIQ50745.1"/>
    </source>
</evidence>
<evidence type="ECO:0000259" key="8">
    <source>
        <dbReference type="Pfam" id="PF13742"/>
    </source>
</evidence>
<dbReference type="PANTHER" id="PTHR30008">
    <property type="entry name" value="EXODEOXYRIBONUCLEASE 7 LARGE SUBUNIT"/>
    <property type="match status" value="1"/>
</dbReference>
<dbReference type="AlphaFoldDB" id="A0A1J5NGB6"/>